<proteinExistence type="predicted"/>
<protein>
    <submittedName>
        <fullName evidence="2">Uncharacterized protein</fullName>
    </submittedName>
</protein>
<gene>
    <name evidence="2" type="ORF">ACFFX0_29305</name>
</gene>
<dbReference type="Proteomes" id="UP001589575">
    <property type="component" value="Unassembled WGS sequence"/>
</dbReference>
<dbReference type="EMBL" id="JBHMFI010000010">
    <property type="protein sequence ID" value="MFB9075056.1"/>
    <property type="molecule type" value="Genomic_DNA"/>
</dbReference>
<keyword evidence="3" id="KW-1185">Reference proteome</keyword>
<evidence type="ECO:0000313" key="2">
    <source>
        <dbReference type="EMBL" id="MFB9075056.1"/>
    </source>
</evidence>
<evidence type="ECO:0000313" key="3">
    <source>
        <dbReference type="Proteomes" id="UP001589575"/>
    </source>
</evidence>
<accession>A0ABV5G7X8</accession>
<comment type="caution">
    <text evidence="2">The sequence shown here is derived from an EMBL/GenBank/DDBJ whole genome shotgun (WGS) entry which is preliminary data.</text>
</comment>
<organism evidence="2 3">
    <name type="scientific">Citricoccus parietis</name>
    <dbReference type="NCBI Taxonomy" id="592307"/>
    <lineage>
        <taxon>Bacteria</taxon>
        <taxon>Bacillati</taxon>
        <taxon>Actinomycetota</taxon>
        <taxon>Actinomycetes</taxon>
        <taxon>Micrococcales</taxon>
        <taxon>Micrococcaceae</taxon>
        <taxon>Citricoccus</taxon>
    </lineage>
</organism>
<feature type="region of interest" description="Disordered" evidence="1">
    <location>
        <begin position="35"/>
        <end position="88"/>
    </location>
</feature>
<feature type="compositionally biased region" description="Basic and acidic residues" evidence="1">
    <location>
        <begin position="35"/>
        <end position="62"/>
    </location>
</feature>
<evidence type="ECO:0000256" key="1">
    <source>
        <dbReference type="SAM" id="MobiDB-lite"/>
    </source>
</evidence>
<reference evidence="2 3" key="1">
    <citation type="submission" date="2024-09" db="EMBL/GenBank/DDBJ databases">
        <authorList>
            <person name="Sun Q."/>
            <person name="Mori K."/>
        </authorList>
    </citation>
    <scope>NUCLEOTIDE SEQUENCE [LARGE SCALE GENOMIC DNA]</scope>
    <source>
        <strain evidence="2 3">CCM 7609</strain>
    </source>
</reference>
<name>A0ABV5G7X8_9MICC</name>
<sequence length="88" mass="10070">MAMAIVVIRLMVRSVRRVQYRSSQAEDMLVERYQGHLPEDVRHPHDEVDPDSRAASDVDLQRARLQKKYPGYLDSPAPEPKAPDSGRD</sequence>